<dbReference type="Pfam" id="PF21948">
    <property type="entry name" value="LplA-B_cat"/>
    <property type="match status" value="1"/>
</dbReference>
<proteinExistence type="predicted"/>
<dbReference type="Proteomes" id="UP001056855">
    <property type="component" value="Chromosome"/>
</dbReference>
<dbReference type="GeneID" id="73289871"/>
<gene>
    <name evidence="2" type="ORF">NGM29_07455</name>
</gene>
<dbReference type="Gene3D" id="3.30.930.10">
    <property type="entry name" value="Bira Bifunctional Protein, Domain 2"/>
    <property type="match status" value="1"/>
</dbReference>
<keyword evidence="3" id="KW-1185">Reference proteome</keyword>
<dbReference type="RefSeq" id="WP_254159829.1">
    <property type="nucleotide sequence ID" value="NZ_CP100355.1"/>
</dbReference>
<accession>A0A9E7SYH5</accession>
<evidence type="ECO:0000313" key="3">
    <source>
        <dbReference type="Proteomes" id="UP001056855"/>
    </source>
</evidence>
<protein>
    <submittedName>
        <fullName evidence="2">Lipoate--protein ligase family protein</fullName>
    </submittedName>
</protein>
<name>A0A9E7SYH5_9EURY</name>
<dbReference type="AlphaFoldDB" id="A0A9E7SYH5"/>
<dbReference type="KEGG" id="sawl:NGM29_07455"/>
<dbReference type="EMBL" id="CP100355">
    <property type="protein sequence ID" value="UTF55078.1"/>
    <property type="molecule type" value="Genomic_DNA"/>
</dbReference>
<organism evidence="2 3">
    <name type="scientific">Natronosalvus rutilus</name>
    <dbReference type="NCBI Taxonomy" id="2953753"/>
    <lineage>
        <taxon>Archaea</taxon>
        <taxon>Methanobacteriati</taxon>
        <taxon>Methanobacteriota</taxon>
        <taxon>Stenosarchaea group</taxon>
        <taxon>Halobacteria</taxon>
        <taxon>Halobacteriales</taxon>
        <taxon>Natrialbaceae</taxon>
        <taxon>Natronosalvus</taxon>
    </lineage>
</organism>
<dbReference type="InterPro" id="IPR045864">
    <property type="entry name" value="aa-tRNA-synth_II/BPL/LPL"/>
</dbReference>
<keyword evidence="2" id="KW-0436">Ligase</keyword>
<sequence>MPATPPVRVLRGRKPTIDADRAASERLLEVAAEGQQAVRVWTPHKQVVFGRRDARREGYERAREAADGRGFPPVERSVGGRVVAYDGAQVLAFARTEPVADFRRGTDERYERLTADVESALTDLGVEPVRGEPDDSFCPGAHSLSLEVGGSLRKVVGIAQRVTSDAALVSGILLVEATDELRGVLEAVYAALEVPFDPKSVGDVADATAVSSERVRRVLESALVGEREHVLEDLEDLEA</sequence>
<evidence type="ECO:0000259" key="1">
    <source>
        <dbReference type="PROSITE" id="PS51733"/>
    </source>
</evidence>
<evidence type="ECO:0000313" key="2">
    <source>
        <dbReference type="EMBL" id="UTF55078.1"/>
    </source>
</evidence>
<dbReference type="InterPro" id="IPR004143">
    <property type="entry name" value="BPL_LPL_catalytic"/>
</dbReference>
<dbReference type="GO" id="GO:0016874">
    <property type="term" value="F:ligase activity"/>
    <property type="evidence" value="ECO:0007669"/>
    <property type="project" value="UniProtKB-KW"/>
</dbReference>
<dbReference type="SUPFAM" id="SSF55681">
    <property type="entry name" value="Class II aaRS and biotin synthetases"/>
    <property type="match status" value="1"/>
</dbReference>
<feature type="domain" description="BPL/LPL catalytic" evidence="1">
    <location>
        <begin position="32"/>
        <end position="231"/>
    </location>
</feature>
<dbReference type="PROSITE" id="PS51733">
    <property type="entry name" value="BPL_LPL_CATALYTIC"/>
    <property type="match status" value="1"/>
</dbReference>
<reference evidence="2" key="1">
    <citation type="submission" date="2022-06" db="EMBL/GenBank/DDBJ databases">
        <title>Diverse halophilic archaea isolated from saline environments.</title>
        <authorList>
            <person name="Cui H.-L."/>
        </authorList>
    </citation>
    <scope>NUCLEOTIDE SEQUENCE</scope>
    <source>
        <strain evidence="2">WLHS1</strain>
    </source>
</reference>